<evidence type="ECO:0000313" key="3">
    <source>
        <dbReference type="Proteomes" id="UP000318741"/>
    </source>
</evidence>
<dbReference type="KEGG" id="acaf:CA12_02260"/>
<organism evidence="2 3">
    <name type="scientific">Alienimonas californiensis</name>
    <dbReference type="NCBI Taxonomy" id="2527989"/>
    <lineage>
        <taxon>Bacteria</taxon>
        <taxon>Pseudomonadati</taxon>
        <taxon>Planctomycetota</taxon>
        <taxon>Planctomycetia</taxon>
        <taxon>Planctomycetales</taxon>
        <taxon>Planctomycetaceae</taxon>
        <taxon>Alienimonas</taxon>
    </lineage>
</organism>
<dbReference type="AlphaFoldDB" id="A0A517P453"/>
<protein>
    <submittedName>
        <fullName evidence="2">Uncharacterized protein</fullName>
    </submittedName>
</protein>
<sequence>MSGTGVVGTFGSTMGSLGVPGGGGLAGGGAGAGGFGGGAGGFGGAGVAAFGPASFSGDPGGGSPGPGDPPLTVHPTPEPTSVALATLWGIGLLAGKGRRFRDLAVTRGQ</sequence>
<accession>A0A517P453</accession>
<proteinExistence type="predicted"/>
<gene>
    <name evidence="2" type="ORF">CA12_02260</name>
</gene>
<name>A0A517P453_9PLAN</name>
<keyword evidence="3" id="KW-1185">Reference proteome</keyword>
<reference evidence="2 3" key="1">
    <citation type="submission" date="2019-02" db="EMBL/GenBank/DDBJ databases">
        <title>Deep-cultivation of Planctomycetes and their phenomic and genomic characterization uncovers novel biology.</title>
        <authorList>
            <person name="Wiegand S."/>
            <person name="Jogler M."/>
            <person name="Boedeker C."/>
            <person name="Pinto D."/>
            <person name="Vollmers J."/>
            <person name="Rivas-Marin E."/>
            <person name="Kohn T."/>
            <person name="Peeters S.H."/>
            <person name="Heuer A."/>
            <person name="Rast P."/>
            <person name="Oberbeckmann S."/>
            <person name="Bunk B."/>
            <person name="Jeske O."/>
            <person name="Meyerdierks A."/>
            <person name="Storesund J.E."/>
            <person name="Kallscheuer N."/>
            <person name="Luecker S."/>
            <person name="Lage O.M."/>
            <person name="Pohl T."/>
            <person name="Merkel B.J."/>
            <person name="Hornburger P."/>
            <person name="Mueller R.-W."/>
            <person name="Bruemmer F."/>
            <person name="Labrenz M."/>
            <person name="Spormann A.M."/>
            <person name="Op den Camp H."/>
            <person name="Overmann J."/>
            <person name="Amann R."/>
            <person name="Jetten M.S.M."/>
            <person name="Mascher T."/>
            <person name="Medema M.H."/>
            <person name="Devos D.P."/>
            <person name="Kaster A.-K."/>
            <person name="Ovreas L."/>
            <person name="Rohde M."/>
            <person name="Galperin M.Y."/>
            <person name="Jogler C."/>
        </authorList>
    </citation>
    <scope>NUCLEOTIDE SEQUENCE [LARGE SCALE GENOMIC DNA]</scope>
    <source>
        <strain evidence="2 3">CA12</strain>
    </source>
</reference>
<dbReference type="EMBL" id="CP036265">
    <property type="protein sequence ID" value="QDT14158.1"/>
    <property type="molecule type" value="Genomic_DNA"/>
</dbReference>
<feature type="region of interest" description="Disordered" evidence="1">
    <location>
        <begin position="53"/>
        <end position="78"/>
    </location>
</feature>
<evidence type="ECO:0000313" key="2">
    <source>
        <dbReference type="EMBL" id="QDT14158.1"/>
    </source>
</evidence>
<evidence type="ECO:0000256" key="1">
    <source>
        <dbReference type="SAM" id="MobiDB-lite"/>
    </source>
</evidence>
<dbReference type="Proteomes" id="UP000318741">
    <property type="component" value="Chromosome"/>
</dbReference>